<protein>
    <submittedName>
        <fullName evidence="1">Uncharacterized protein</fullName>
    </submittedName>
</protein>
<dbReference type="STRING" id="626940.BHW43_03370"/>
<evidence type="ECO:0000313" key="1">
    <source>
        <dbReference type="EMBL" id="OLA38525.1"/>
    </source>
</evidence>
<gene>
    <name evidence="1" type="ORF">BHW43_03370</name>
</gene>
<dbReference type="RefSeq" id="WP_303679512.1">
    <property type="nucleotide sequence ID" value="NZ_MNTG01000015.1"/>
</dbReference>
<evidence type="ECO:0000313" key="2">
    <source>
        <dbReference type="Proteomes" id="UP000186777"/>
    </source>
</evidence>
<name>A0A1Q6R827_9FIRM</name>
<dbReference type="Proteomes" id="UP000186777">
    <property type="component" value="Unassembled WGS sequence"/>
</dbReference>
<reference evidence="1 2" key="1">
    <citation type="journal article" date="2016" name="Nat. Biotechnol.">
        <title>Measurement of bacterial replication rates in microbial communities.</title>
        <authorList>
            <person name="Brown C.T."/>
            <person name="Olm M.R."/>
            <person name="Thomas B.C."/>
            <person name="Banfield J.F."/>
        </authorList>
    </citation>
    <scope>NUCLEOTIDE SEQUENCE [LARGE SCALE GENOMIC DNA]</scope>
    <source>
        <strain evidence="1">46_33</strain>
    </source>
</reference>
<dbReference type="AlphaFoldDB" id="A0A1Q6R827"/>
<sequence length="177" mass="20313">MSFLSNVYIIKTLSTAKALTLQESQVYRDISEMDIYSDTYFTACFGEGAYACMDELQDTEALADATERFFELVNAYADATVCELNNNVIIIKRGYLKQYFDNKIVGLKNIIDKAAGKDYLKVKYQIKDYLESIDEHVYPTQDSKGHFIQSMDSWLENYLEADKDTYIQIVGQFSVRG</sequence>
<proteinExistence type="predicted"/>
<dbReference type="EMBL" id="MNTG01000015">
    <property type="protein sequence ID" value="OLA38525.1"/>
    <property type="molecule type" value="Genomic_DNA"/>
</dbReference>
<comment type="caution">
    <text evidence="1">The sequence shown here is derived from an EMBL/GenBank/DDBJ whole genome shotgun (WGS) entry which is preliminary data.</text>
</comment>
<accession>A0A1Q6R827</accession>
<organism evidence="1 2">
    <name type="scientific">Phascolarctobacterium succinatutens</name>
    <dbReference type="NCBI Taxonomy" id="626940"/>
    <lineage>
        <taxon>Bacteria</taxon>
        <taxon>Bacillati</taxon>
        <taxon>Bacillota</taxon>
        <taxon>Negativicutes</taxon>
        <taxon>Acidaminococcales</taxon>
        <taxon>Acidaminococcaceae</taxon>
        <taxon>Phascolarctobacterium</taxon>
    </lineage>
</organism>